<name>A0A090D1T7_9BACT</name>
<sequence>MDVHEVVNRIDLKTGHKPKRSGHGYTARCPAHDDQNPSLSIGEGSDGKILFTCFAGCTFEAICTSLDLQTKDLFPDGAEHHSMPPPQKTYYDYMDEQGKKLYTKVRIEPGFDGKKKSFYWERIDEAGRIHKNLYGCERVFYRLLELLAGINEGKTIYLVEGEKDADQLIQNGLIATTTTDTLKWCTEYTVILEKADVVILFDYDKAGFERRDLLCRELHTRVARLRVVELPGFEHQESYGQDVSDWLADGHTIRELEEIVEKVPDYKLPEPKKCLRAVSLSEFFSMKLPKRELLLTPFLPSQGLCLLYAKRGVGKTHVALGIGYAVATGGTFLKWSAPCPKRVLYLDGEMPAVSMQERLLKLSRTSSMPLPDQEHFRLITPDLQEGPIPNLIAREGQQALEEHLEDFDLLILDNLSSLVRNLDENKADDWQPIQDWALSLRRAGKSILFVHHAGKGGMQRGTSKREDILDTVITLHQPKGYRQDQGAFFEVHYEKARDFCGADAEPFSVRFAEVDGGGSEWIIEDATADEETVNVAKLANEGKTIAEIIVATGLSKSQVETRKKWAKEKGLIG</sequence>
<dbReference type="InterPro" id="IPR003593">
    <property type="entry name" value="AAA+_ATPase"/>
</dbReference>
<dbReference type="AlphaFoldDB" id="A0A090D1T7"/>
<dbReference type="GO" id="GO:0003677">
    <property type="term" value="F:DNA binding"/>
    <property type="evidence" value="ECO:0007669"/>
    <property type="project" value="InterPro"/>
</dbReference>
<dbReference type="Proteomes" id="UP000031552">
    <property type="component" value="Unassembled WGS sequence"/>
</dbReference>
<dbReference type="eggNOG" id="COG0358">
    <property type="taxonomic scope" value="Bacteria"/>
</dbReference>
<dbReference type="SUPFAM" id="SSF52540">
    <property type="entry name" value="P-loop containing nucleoside triphosphate hydrolases"/>
    <property type="match status" value="1"/>
</dbReference>
<dbReference type="Gene3D" id="3.40.1360.10">
    <property type="match status" value="1"/>
</dbReference>
<evidence type="ECO:0000259" key="1">
    <source>
        <dbReference type="SMART" id="SM00382"/>
    </source>
</evidence>
<dbReference type="RefSeq" id="WP_053331773.1">
    <property type="nucleotide sequence ID" value="NZ_CCEJ010000003.1"/>
</dbReference>
<keyword evidence="3" id="KW-1185">Reference proteome</keyword>
<dbReference type="eggNOG" id="COG3598">
    <property type="taxonomic scope" value="Bacteria"/>
</dbReference>
<dbReference type="GO" id="GO:0008270">
    <property type="term" value="F:zinc ion binding"/>
    <property type="evidence" value="ECO:0007669"/>
    <property type="project" value="InterPro"/>
</dbReference>
<organism evidence="2 3">
    <name type="scientific">Candidatus Criblamydia sequanensis CRIB-18</name>
    <dbReference type="NCBI Taxonomy" id="1437425"/>
    <lineage>
        <taxon>Bacteria</taxon>
        <taxon>Pseudomonadati</taxon>
        <taxon>Chlamydiota</taxon>
        <taxon>Chlamydiia</taxon>
        <taxon>Parachlamydiales</taxon>
        <taxon>Candidatus Criblamydiaceae</taxon>
        <taxon>Candidatus Criblamydia</taxon>
    </lineage>
</organism>
<gene>
    <name evidence="2" type="ORF">CSEC_0911</name>
</gene>
<evidence type="ECO:0000313" key="3">
    <source>
        <dbReference type="Proteomes" id="UP000031552"/>
    </source>
</evidence>
<feature type="domain" description="AAA+ ATPase" evidence="1">
    <location>
        <begin position="301"/>
        <end position="472"/>
    </location>
</feature>
<dbReference type="SUPFAM" id="SSF56731">
    <property type="entry name" value="DNA primase core"/>
    <property type="match status" value="1"/>
</dbReference>
<dbReference type="CDD" id="cd01029">
    <property type="entry name" value="TOPRIM_primases"/>
    <property type="match status" value="1"/>
</dbReference>
<dbReference type="GO" id="GO:0006260">
    <property type="term" value="P:DNA replication"/>
    <property type="evidence" value="ECO:0007669"/>
    <property type="project" value="InterPro"/>
</dbReference>
<accession>A0A090D1T7</accession>
<dbReference type="OrthoDB" id="186937at2"/>
<evidence type="ECO:0000313" key="2">
    <source>
        <dbReference type="EMBL" id="CDR33738.1"/>
    </source>
</evidence>
<dbReference type="EMBL" id="CCEJ010000003">
    <property type="protein sequence ID" value="CDR33738.1"/>
    <property type="molecule type" value="Genomic_DNA"/>
</dbReference>
<dbReference type="InterPro" id="IPR036977">
    <property type="entry name" value="DNA_primase_Znf_CHC2"/>
</dbReference>
<dbReference type="SMART" id="SM00382">
    <property type="entry name" value="AAA"/>
    <property type="match status" value="1"/>
</dbReference>
<dbReference type="SUPFAM" id="SSF57783">
    <property type="entry name" value="Zinc beta-ribbon"/>
    <property type="match status" value="1"/>
</dbReference>
<reference evidence="2" key="1">
    <citation type="submission" date="2013-12" db="EMBL/GenBank/DDBJ databases">
        <authorList>
            <person name="Linke B."/>
        </authorList>
    </citation>
    <scope>NUCLEOTIDE SEQUENCE [LARGE SCALE GENOMIC DNA]</scope>
    <source>
        <strain evidence="2">CRIB-18</strain>
    </source>
</reference>
<dbReference type="STRING" id="1437425.CSEC_0911"/>
<dbReference type="Gene3D" id="3.40.50.300">
    <property type="entry name" value="P-loop containing nucleotide triphosphate hydrolases"/>
    <property type="match status" value="1"/>
</dbReference>
<dbReference type="InterPro" id="IPR034154">
    <property type="entry name" value="TOPRIM_DnaG/twinkle"/>
</dbReference>
<proteinExistence type="predicted"/>
<protein>
    <recommendedName>
        <fullName evidence="1">AAA+ ATPase domain-containing protein</fullName>
    </recommendedName>
</protein>
<comment type="caution">
    <text evidence="2">The sequence shown here is derived from an EMBL/GenBank/DDBJ whole genome shotgun (WGS) entry which is preliminary data.</text>
</comment>
<reference evidence="2" key="2">
    <citation type="submission" date="2014-09" db="EMBL/GenBank/DDBJ databases">
        <title>Criblamydia sequanensis harbors a mega-plasmid encoding arsenite resistance.</title>
        <authorList>
            <person name="Bertelli C."/>
            <person name="Goesmann A."/>
            <person name="Greub G."/>
        </authorList>
    </citation>
    <scope>NUCLEOTIDE SEQUENCE [LARGE SCALE GENOMIC DNA]</scope>
    <source>
        <strain evidence="2">CRIB-18</strain>
    </source>
</reference>
<dbReference type="Pfam" id="PF13481">
    <property type="entry name" value="AAA_25"/>
    <property type="match status" value="1"/>
</dbReference>
<dbReference type="Gene3D" id="3.90.580.10">
    <property type="entry name" value="Zinc finger, CHC2-type domain"/>
    <property type="match status" value="1"/>
</dbReference>
<dbReference type="InterPro" id="IPR027417">
    <property type="entry name" value="P-loop_NTPase"/>
</dbReference>